<dbReference type="PIRSF" id="PIRSF018266">
    <property type="entry name" value="FecR"/>
    <property type="match status" value="1"/>
</dbReference>
<dbReference type="Pfam" id="PF16344">
    <property type="entry name" value="FecR_C"/>
    <property type="match status" value="1"/>
</dbReference>
<evidence type="ECO:0008006" key="6">
    <source>
        <dbReference type="Google" id="ProtNLM"/>
    </source>
</evidence>
<keyword evidence="1" id="KW-0812">Transmembrane</keyword>
<evidence type="ECO:0000259" key="3">
    <source>
        <dbReference type="Pfam" id="PF16344"/>
    </source>
</evidence>
<dbReference type="AlphaFoldDB" id="A0A2T7BEP3"/>
<dbReference type="Gene3D" id="2.60.120.1440">
    <property type="match status" value="1"/>
</dbReference>
<feature type="domain" description="FecR protein" evidence="2">
    <location>
        <begin position="131"/>
        <end position="222"/>
    </location>
</feature>
<evidence type="ECO:0000313" key="5">
    <source>
        <dbReference type="Proteomes" id="UP000244450"/>
    </source>
</evidence>
<dbReference type="InterPro" id="IPR032508">
    <property type="entry name" value="FecR_C"/>
</dbReference>
<accession>A0A2T7BEP3</accession>
<evidence type="ECO:0000313" key="4">
    <source>
        <dbReference type="EMBL" id="PUZ24751.1"/>
    </source>
</evidence>
<keyword evidence="5" id="KW-1185">Reference proteome</keyword>
<feature type="domain" description="Protein FecR C-terminal" evidence="3">
    <location>
        <begin position="282"/>
        <end position="350"/>
    </location>
</feature>
<feature type="transmembrane region" description="Helical" evidence="1">
    <location>
        <begin position="73"/>
        <end position="94"/>
    </location>
</feature>
<dbReference type="PANTHER" id="PTHR30273">
    <property type="entry name" value="PERIPLASMIC SIGNAL SENSOR AND SIGMA FACTOR ACTIVATOR FECR-RELATED"/>
    <property type="match status" value="1"/>
</dbReference>
<dbReference type="GO" id="GO:0016989">
    <property type="term" value="F:sigma factor antagonist activity"/>
    <property type="evidence" value="ECO:0007669"/>
    <property type="project" value="TreeGrafter"/>
</dbReference>
<reference evidence="4 5" key="1">
    <citation type="submission" date="2018-04" db="EMBL/GenBank/DDBJ databases">
        <title>Chitinophaga fuyangensis sp. nov., isolated from soil in a chemical factory.</title>
        <authorList>
            <person name="Chen K."/>
        </authorList>
    </citation>
    <scope>NUCLEOTIDE SEQUENCE [LARGE SCALE GENOMIC DNA]</scope>
    <source>
        <strain evidence="4 5">LY-1</strain>
    </source>
</reference>
<evidence type="ECO:0000259" key="2">
    <source>
        <dbReference type="Pfam" id="PF04773"/>
    </source>
</evidence>
<dbReference type="EMBL" id="QCYK01000002">
    <property type="protein sequence ID" value="PUZ24751.1"/>
    <property type="molecule type" value="Genomic_DNA"/>
</dbReference>
<protein>
    <recommendedName>
        <fullName evidence="6">FecR family protein</fullName>
    </recommendedName>
</protein>
<organism evidence="4 5">
    <name type="scientific">Chitinophaga parva</name>
    <dbReference type="NCBI Taxonomy" id="2169414"/>
    <lineage>
        <taxon>Bacteria</taxon>
        <taxon>Pseudomonadati</taxon>
        <taxon>Bacteroidota</taxon>
        <taxon>Chitinophagia</taxon>
        <taxon>Chitinophagales</taxon>
        <taxon>Chitinophagaceae</taxon>
        <taxon>Chitinophaga</taxon>
    </lineage>
</organism>
<dbReference type="OrthoDB" id="663025at2"/>
<keyword evidence="1" id="KW-1133">Transmembrane helix</keyword>
<dbReference type="RefSeq" id="WP_108686592.1">
    <property type="nucleotide sequence ID" value="NZ_QCYK01000002.1"/>
</dbReference>
<sequence>MQQIPDEQIEKFLQGQCDPAEAAAVAEYLQQHPEHPLLREAWAQTDGETALAGNASARMRAYVHTHTRPRKAFMYYVSRAAIAASLAIVVALGYNRFTQPATPVAQQAIKPAVKPAPAIQWAGLINRKGTPQQYTLPDSSVAILYPGSYIRYPLHMGRSTPGSNTRDVYLEGKGQFKVARNAGLPFTAYAKGIGVTALGTTFTLTTQQSSTTVRVQLLEGRVVVRSSQRNARLQAIYLHPGQECVVDDQLSNVQVTRSAGSSTIEVPKAPSTGNEGMALQPLSFSGERLDQVFDRIGRRFGVKIEYAQAGADQLAFTGTFLPTDDLETIINVICNIDDLTYQWQDNRIIIKKSN</sequence>
<keyword evidence="1" id="KW-0472">Membrane</keyword>
<dbReference type="InterPro" id="IPR012373">
    <property type="entry name" value="Ferrdict_sens_TM"/>
</dbReference>
<dbReference type="InterPro" id="IPR006860">
    <property type="entry name" value="FecR"/>
</dbReference>
<dbReference type="PANTHER" id="PTHR30273:SF2">
    <property type="entry name" value="PROTEIN FECR"/>
    <property type="match status" value="1"/>
</dbReference>
<gene>
    <name evidence="4" type="ORF">DCC81_10440</name>
</gene>
<proteinExistence type="predicted"/>
<dbReference type="Pfam" id="PF04773">
    <property type="entry name" value="FecR"/>
    <property type="match status" value="1"/>
</dbReference>
<evidence type="ECO:0000256" key="1">
    <source>
        <dbReference type="SAM" id="Phobius"/>
    </source>
</evidence>
<dbReference type="Proteomes" id="UP000244450">
    <property type="component" value="Unassembled WGS sequence"/>
</dbReference>
<comment type="caution">
    <text evidence="4">The sequence shown here is derived from an EMBL/GenBank/DDBJ whole genome shotgun (WGS) entry which is preliminary data.</text>
</comment>
<name>A0A2T7BEP3_9BACT</name>
<dbReference type="Gene3D" id="3.55.50.30">
    <property type="match status" value="1"/>
</dbReference>